<evidence type="ECO:0000313" key="2">
    <source>
        <dbReference type="Proteomes" id="UP001230207"/>
    </source>
</evidence>
<sequence>MECVYANTLDTIEDLLALDAGDLIDYVSDNNETASYMLKIAMDCDVAIYVDDERYGDTDEENEELCAERLVEAPSRAGQAKARHRETAMQE</sequence>
<reference evidence="1 2" key="1">
    <citation type="submission" date="2023-07" db="EMBL/GenBank/DDBJ databases">
        <title>Genomic Encyclopedia of Type Strains, Phase IV (KMG-IV): sequencing the most valuable type-strain genomes for metagenomic binning, comparative biology and taxonomic classification.</title>
        <authorList>
            <person name="Goeker M."/>
        </authorList>
    </citation>
    <scope>NUCLEOTIDE SEQUENCE [LARGE SCALE GENOMIC DNA]</scope>
    <source>
        <strain evidence="1 2">DSM 1112</strain>
    </source>
</reference>
<evidence type="ECO:0000313" key="1">
    <source>
        <dbReference type="EMBL" id="MDQ0322458.1"/>
    </source>
</evidence>
<accession>A0ABU0BW21</accession>
<dbReference type="Proteomes" id="UP001230207">
    <property type="component" value="Unassembled WGS sequence"/>
</dbReference>
<name>A0ABU0BW21_9HYPH</name>
<dbReference type="EMBL" id="JAUSVF010000002">
    <property type="protein sequence ID" value="MDQ0322458.1"/>
    <property type="molecule type" value="Genomic_DNA"/>
</dbReference>
<protein>
    <submittedName>
        <fullName evidence="1">Uncharacterized protein</fullName>
    </submittedName>
</protein>
<proteinExistence type="predicted"/>
<comment type="caution">
    <text evidence="1">The sequence shown here is derived from an EMBL/GenBank/DDBJ whole genome shotgun (WGS) entry which is preliminary data.</text>
</comment>
<dbReference type="RefSeq" id="WP_307234080.1">
    <property type="nucleotide sequence ID" value="NZ_JAUSVF010000002.1"/>
</dbReference>
<organism evidence="1 2">
    <name type="scientific">Pararhizobium capsulatum DSM 1112</name>
    <dbReference type="NCBI Taxonomy" id="1121113"/>
    <lineage>
        <taxon>Bacteria</taxon>
        <taxon>Pseudomonadati</taxon>
        <taxon>Pseudomonadota</taxon>
        <taxon>Alphaproteobacteria</taxon>
        <taxon>Hyphomicrobiales</taxon>
        <taxon>Rhizobiaceae</taxon>
        <taxon>Rhizobium/Agrobacterium group</taxon>
        <taxon>Pararhizobium</taxon>
    </lineage>
</organism>
<keyword evidence="2" id="KW-1185">Reference proteome</keyword>
<gene>
    <name evidence="1" type="ORF">QO002_004664</name>
</gene>